<dbReference type="CDD" id="cd04302">
    <property type="entry name" value="HAD_5NT"/>
    <property type="match status" value="1"/>
</dbReference>
<accession>A0AAJ1Q5D6</accession>
<dbReference type="InterPro" id="IPR050155">
    <property type="entry name" value="HAD-like_hydrolase_sf"/>
</dbReference>
<dbReference type="InterPro" id="IPR041492">
    <property type="entry name" value="HAD_2"/>
</dbReference>
<proteinExistence type="predicted"/>
<evidence type="ECO:0000313" key="1">
    <source>
        <dbReference type="EMBL" id="MDK7187059.1"/>
    </source>
</evidence>
<dbReference type="SFLD" id="SFLDS00003">
    <property type="entry name" value="Haloacid_Dehalogenase"/>
    <property type="match status" value="1"/>
</dbReference>
<dbReference type="InterPro" id="IPR036412">
    <property type="entry name" value="HAD-like_sf"/>
</dbReference>
<dbReference type="GO" id="GO:0016787">
    <property type="term" value="F:hydrolase activity"/>
    <property type="evidence" value="ECO:0007669"/>
    <property type="project" value="UniProtKB-KW"/>
</dbReference>
<evidence type="ECO:0000313" key="2">
    <source>
        <dbReference type="Proteomes" id="UP001229251"/>
    </source>
</evidence>
<dbReference type="Proteomes" id="UP001229251">
    <property type="component" value="Unassembled WGS sequence"/>
</dbReference>
<comment type="caution">
    <text evidence="1">The sequence shown here is derived from an EMBL/GenBank/DDBJ whole genome shotgun (WGS) entry which is preliminary data.</text>
</comment>
<dbReference type="SFLD" id="SFLDG01129">
    <property type="entry name" value="C1.5:_HAD__Beta-PGM__Phosphata"/>
    <property type="match status" value="1"/>
</dbReference>
<name>A0AAJ1Q5D6_9LACT</name>
<protein>
    <submittedName>
        <fullName evidence="1">HAD family hydrolase</fullName>
    </submittedName>
</protein>
<dbReference type="RefSeq" id="WP_285065564.1">
    <property type="nucleotide sequence ID" value="NZ_JASOOE010000005.1"/>
</dbReference>
<sequence length="214" mass="24090">MKTYYLFDLDGTLLDPGIGITEGVRYALKHFGIEVPERSQLYPFIGPPLLDSFQEFMGLSLQEARQAIRFYRDYYQDQGMYENTIYPAIPSVLASLKDQGKTLALATSKPEYFAQKILDHYDLAQYFDFVGGATLDEARSKKSDVIQYSLQHLDNPDVNQAVMIGDRKFDILAGKEIGLTTIGVLYGYGSKQELQAAGADYLVSQPEDLLNWQG</sequence>
<dbReference type="PANTHER" id="PTHR43434:SF20">
    <property type="entry name" value="5'-NUCLEOTIDASE"/>
    <property type="match status" value="1"/>
</dbReference>
<dbReference type="InterPro" id="IPR023214">
    <property type="entry name" value="HAD_sf"/>
</dbReference>
<dbReference type="Pfam" id="PF13419">
    <property type="entry name" value="HAD_2"/>
    <property type="match status" value="1"/>
</dbReference>
<dbReference type="PANTHER" id="PTHR43434">
    <property type="entry name" value="PHOSPHOGLYCOLATE PHOSPHATASE"/>
    <property type="match status" value="1"/>
</dbReference>
<organism evidence="1 2">
    <name type="scientific">Facklamia hominis</name>
    <dbReference type="NCBI Taxonomy" id="178214"/>
    <lineage>
        <taxon>Bacteria</taxon>
        <taxon>Bacillati</taxon>
        <taxon>Bacillota</taxon>
        <taxon>Bacilli</taxon>
        <taxon>Lactobacillales</taxon>
        <taxon>Aerococcaceae</taxon>
        <taxon>Facklamia</taxon>
    </lineage>
</organism>
<dbReference type="FunFam" id="3.40.50.1000:FF:000022">
    <property type="entry name" value="Phosphoglycolate phosphatase"/>
    <property type="match status" value="1"/>
</dbReference>
<dbReference type="SFLD" id="SFLDG01135">
    <property type="entry name" value="C1.5.6:_HAD__Beta-PGM__Phospha"/>
    <property type="match status" value="1"/>
</dbReference>
<dbReference type="EMBL" id="JASOOE010000005">
    <property type="protein sequence ID" value="MDK7187059.1"/>
    <property type="molecule type" value="Genomic_DNA"/>
</dbReference>
<keyword evidence="1" id="KW-0378">Hydrolase</keyword>
<dbReference type="Gene3D" id="1.10.150.240">
    <property type="entry name" value="Putative phosphatase, domain 2"/>
    <property type="match status" value="1"/>
</dbReference>
<dbReference type="GO" id="GO:0004713">
    <property type="term" value="F:protein tyrosine kinase activity"/>
    <property type="evidence" value="ECO:0007669"/>
    <property type="project" value="TreeGrafter"/>
</dbReference>
<dbReference type="Gene3D" id="3.40.50.1000">
    <property type="entry name" value="HAD superfamily/HAD-like"/>
    <property type="match status" value="1"/>
</dbReference>
<dbReference type="AlphaFoldDB" id="A0AAJ1Q5D6"/>
<dbReference type="GO" id="GO:0005829">
    <property type="term" value="C:cytosol"/>
    <property type="evidence" value="ECO:0007669"/>
    <property type="project" value="TreeGrafter"/>
</dbReference>
<reference evidence="1" key="1">
    <citation type="submission" date="2023-05" db="EMBL/GenBank/DDBJ databases">
        <title>Cataloging the Phylogenetic Diversity of Human Bladder Bacteria.</title>
        <authorList>
            <person name="Du J."/>
        </authorList>
    </citation>
    <scope>NUCLEOTIDE SEQUENCE</scope>
    <source>
        <strain evidence="1">UMB1231</strain>
    </source>
</reference>
<dbReference type="InterPro" id="IPR023198">
    <property type="entry name" value="PGP-like_dom2"/>
</dbReference>
<dbReference type="SUPFAM" id="SSF56784">
    <property type="entry name" value="HAD-like"/>
    <property type="match status" value="1"/>
</dbReference>
<gene>
    <name evidence="1" type="ORF">QP433_03605</name>
</gene>